<evidence type="ECO:0000256" key="1">
    <source>
        <dbReference type="ARBA" id="ARBA00004370"/>
    </source>
</evidence>
<feature type="transmembrane region" description="Helical" evidence="4">
    <location>
        <begin position="12"/>
        <end position="38"/>
    </location>
</feature>
<dbReference type="SUPFAM" id="SSF56519">
    <property type="entry name" value="Penicillin binding protein dimerisation domain"/>
    <property type="match status" value="1"/>
</dbReference>
<dbReference type="PANTHER" id="PTHR30627">
    <property type="entry name" value="PEPTIDOGLYCAN D,D-TRANSPEPTIDASE"/>
    <property type="match status" value="1"/>
</dbReference>
<keyword evidence="2" id="KW-0645">Protease</keyword>
<dbReference type="Proteomes" id="UP000094329">
    <property type="component" value="Unassembled WGS sequence"/>
</dbReference>
<dbReference type="EMBL" id="MDTU01000001">
    <property type="protein sequence ID" value="ODN43056.1"/>
    <property type="molecule type" value="Genomic_DNA"/>
</dbReference>
<comment type="caution">
    <text evidence="6">The sequence shown here is derived from an EMBL/GenBank/DDBJ whole genome shotgun (WGS) entry which is preliminary data.</text>
</comment>
<keyword evidence="4" id="KW-1133">Transmembrane helix</keyword>
<dbReference type="Pfam" id="PF03717">
    <property type="entry name" value="PBP_dimer"/>
    <property type="match status" value="1"/>
</dbReference>
<sequence length="96" mass="11441">MISRQEPGKSRLSYRLWIIFFNFFYFNSCFLCSCFFYLQVVKHNFLKQHSQERSTRNILLPAVRGSIFDRHGEPLAISAPIYSVFINPKKFILDKK</sequence>
<comment type="subcellular location">
    <subcellularLocation>
        <location evidence="1">Membrane</location>
    </subcellularLocation>
</comment>
<keyword evidence="2" id="KW-0121">Carboxypeptidase</keyword>
<organism evidence="6 7">
    <name type="scientific">Piscirickettsia litoralis</name>
    <dbReference type="NCBI Taxonomy" id="1891921"/>
    <lineage>
        <taxon>Bacteria</taxon>
        <taxon>Pseudomonadati</taxon>
        <taxon>Pseudomonadota</taxon>
        <taxon>Gammaproteobacteria</taxon>
        <taxon>Thiotrichales</taxon>
        <taxon>Piscirickettsiaceae</taxon>
        <taxon>Piscirickettsia</taxon>
    </lineage>
</organism>
<feature type="domain" description="Penicillin-binding protein dimerisation" evidence="5">
    <location>
        <begin position="61"/>
        <end position="91"/>
    </location>
</feature>
<keyword evidence="3 4" id="KW-0472">Membrane</keyword>
<keyword evidence="7" id="KW-1185">Reference proteome</keyword>
<dbReference type="InterPro" id="IPR036138">
    <property type="entry name" value="PBP_dimer_sf"/>
</dbReference>
<evidence type="ECO:0000313" key="6">
    <source>
        <dbReference type="EMBL" id="ODN43056.1"/>
    </source>
</evidence>
<evidence type="ECO:0000259" key="5">
    <source>
        <dbReference type="Pfam" id="PF03717"/>
    </source>
</evidence>
<proteinExistence type="predicted"/>
<evidence type="ECO:0000256" key="2">
    <source>
        <dbReference type="ARBA" id="ARBA00022645"/>
    </source>
</evidence>
<dbReference type="Gene3D" id="3.90.1310.10">
    <property type="entry name" value="Penicillin-binding protein 2a (Domain 2)"/>
    <property type="match status" value="1"/>
</dbReference>
<gene>
    <name evidence="6" type="ORF">BGC07_09175</name>
</gene>
<name>A0ABX3A5T4_9GAMM</name>
<evidence type="ECO:0000256" key="4">
    <source>
        <dbReference type="SAM" id="Phobius"/>
    </source>
</evidence>
<dbReference type="InterPro" id="IPR005311">
    <property type="entry name" value="PBP_dimer"/>
</dbReference>
<reference evidence="6 7" key="1">
    <citation type="submission" date="2016-08" db="EMBL/GenBank/DDBJ databases">
        <title>Draft genome sequence of Candidatus Piscirickettsia litoralis, from seawater.</title>
        <authorList>
            <person name="Wan X."/>
            <person name="Lee A.J."/>
            <person name="Hou S."/>
            <person name="Donachie S.P."/>
        </authorList>
    </citation>
    <scope>NUCLEOTIDE SEQUENCE [LARGE SCALE GENOMIC DNA]</scope>
    <source>
        <strain evidence="6 7">Y2</strain>
    </source>
</reference>
<evidence type="ECO:0000313" key="7">
    <source>
        <dbReference type="Proteomes" id="UP000094329"/>
    </source>
</evidence>
<dbReference type="PANTHER" id="PTHR30627:SF1">
    <property type="entry name" value="PEPTIDOGLYCAN D,D-TRANSPEPTIDASE FTSI"/>
    <property type="match status" value="1"/>
</dbReference>
<dbReference type="InterPro" id="IPR050515">
    <property type="entry name" value="Beta-lactam/transpept"/>
</dbReference>
<evidence type="ECO:0000256" key="3">
    <source>
        <dbReference type="ARBA" id="ARBA00023136"/>
    </source>
</evidence>
<accession>A0ABX3A5T4</accession>
<keyword evidence="4" id="KW-0812">Transmembrane</keyword>
<protein>
    <recommendedName>
        <fullName evidence="5">Penicillin-binding protein dimerisation domain-containing protein</fullName>
    </recommendedName>
</protein>
<keyword evidence="2" id="KW-0378">Hydrolase</keyword>
<dbReference type="PROSITE" id="PS51257">
    <property type="entry name" value="PROKAR_LIPOPROTEIN"/>
    <property type="match status" value="1"/>
</dbReference>